<dbReference type="Gene3D" id="3.10.129.10">
    <property type="entry name" value="Hotdog Thioesterase"/>
    <property type="match status" value="1"/>
</dbReference>
<name>A0ABP9WRG9_9GAMM</name>
<dbReference type="SUPFAM" id="SSF54637">
    <property type="entry name" value="Thioesterase/thiol ester dehydrase-isomerase"/>
    <property type="match status" value="1"/>
</dbReference>
<proteinExistence type="predicted"/>
<gene>
    <name evidence="2" type="ORF">Maes01_02211</name>
</gene>
<dbReference type="Proteomes" id="UP001408594">
    <property type="component" value="Unassembled WGS sequence"/>
</dbReference>
<dbReference type="CDD" id="cd03450">
    <property type="entry name" value="NodN"/>
    <property type="match status" value="1"/>
</dbReference>
<evidence type="ECO:0000313" key="2">
    <source>
        <dbReference type="EMBL" id="GAA5525639.1"/>
    </source>
</evidence>
<evidence type="ECO:0000259" key="1">
    <source>
        <dbReference type="Pfam" id="PF01575"/>
    </source>
</evidence>
<dbReference type="InterPro" id="IPR039375">
    <property type="entry name" value="NodN-like"/>
</dbReference>
<dbReference type="InterPro" id="IPR002539">
    <property type="entry name" value="MaoC-like_dom"/>
</dbReference>
<organism evidence="2 3">
    <name type="scientific">Microbulbifer aestuariivivens</name>
    <dbReference type="NCBI Taxonomy" id="1908308"/>
    <lineage>
        <taxon>Bacteria</taxon>
        <taxon>Pseudomonadati</taxon>
        <taxon>Pseudomonadota</taxon>
        <taxon>Gammaproteobacteria</taxon>
        <taxon>Cellvibrionales</taxon>
        <taxon>Microbulbiferaceae</taxon>
        <taxon>Microbulbifer</taxon>
    </lineage>
</organism>
<sequence length="152" mass="17023">MSTVIPRDQLADFIGTELAPTEWFSIDQARIDAFADCTLDHQFIHVDPEAAKLTPLGGTVAHGFLTLSLLPHFAEQLDITIEGIEMGMNYGLDRVRFIAPVKVNSRVRALAKVLDIHEKNPRQYLVKLQITVEIEGEAKPALVAEWLVMQFL</sequence>
<dbReference type="PANTHER" id="PTHR42993">
    <property type="entry name" value="MAOC-LIKE DEHYDRATASE DOMAIN-CONTAINING PROTEIN"/>
    <property type="match status" value="1"/>
</dbReference>
<evidence type="ECO:0000313" key="3">
    <source>
        <dbReference type="Proteomes" id="UP001408594"/>
    </source>
</evidence>
<feature type="domain" description="MaoC-like" evidence="1">
    <location>
        <begin position="14"/>
        <end position="120"/>
    </location>
</feature>
<reference evidence="2 3" key="1">
    <citation type="submission" date="2024-02" db="EMBL/GenBank/DDBJ databases">
        <title>Microbulbifer aestuariivivens NBRC 112533.</title>
        <authorList>
            <person name="Ichikawa N."/>
            <person name="Katano-Makiyama Y."/>
            <person name="Hidaka K."/>
        </authorList>
    </citation>
    <scope>NUCLEOTIDE SEQUENCE [LARGE SCALE GENOMIC DNA]</scope>
    <source>
        <strain evidence="2 3">NBRC 112533</strain>
    </source>
</reference>
<accession>A0ABP9WRG9</accession>
<keyword evidence="3" id="KW-1185">Reference proteome</keyword>
<dbReference type="InterPro" id="IPR029069">
    <property type="entry name" value="HotDog_dom_sf"/>
</dbReference>
<dbReference type="RefSeq" id="WP_345551496.1">
    <property type="nucleotide sequence ID" value="NZ_BAABRT010000018.1"/>
</dbReference>
<dbReference type="EMBL" id="BAABRT010000018">
    <property type="protein sequence ID" value="GAA5525639.1"/>
    <property type="molecule type" value="Genomic_DNA"/>
</dbReference>
<comment type="caution">
    <text evidence="2">The sequence shown here is derived from an EMBL/GenBank/DDBJ whole genome shotgun (WGS) entry which is preliminary data.</text>
</comment>
<protein>
    <submittedName>
        <fullName evidence="2">Enoyl-CoA hydratase 1</fullName>
    </submittedName>
</protein>
<dbReference type="Pfam" id="PF01575">
    <property type="entry name" value="MaoC_dehydratas"/>
    <property type="match status" value="1"/>
</dbReference>
<dbReference type="PANTHER" id="PTHR42993:SF1">
    <property type="entry name" value="MAOC-LIKE DEHYDRATASE DOMAIN-CONTAINING PROTEIN"/>
    <property type="match status" value="1"/>
</dbReference>